<reference evidence="1" key="1">
    <citation type="submission" date="2025-08" db="UniProtKB">
        <authorList>
            <consortium name="Ensembl"/>
        </authorList>
    </citation>
    <scope>IDENTIFICATION</scope>
</reference>
<keyword evidence="2" id="KW-1185">Reference proteome</keyword>
<evidence type="ECO:0000313" key="1">
    <source>
        <dbReference type="Ensembl" id="ENSPTIP00000017587.1"/>
    </source>
</evidence>
<name>A0A8C9KCH5_PANTA</name>
<organism evidence="1 2">
    <name type="scientific">Panthera tigris altaica</name>
    <name type="common">Siberian tiger</name>
    <dbReference type="NCBI Taxonomy" id="74533"/>
    <lineage>
        <taxon>Eukaryota</taxon>
        <taxon>Metazoa</taxon>
        <taxon>Chordata</taxon>
        <taxon>Craniata</taxon>
        <taxon>Vertebrata</taxon>
        <taxon>Euteleostomi</taxon>
        <taxon>Mammalia</taxon>
        <taxon>Eutheria</taxon>
        <taxon>Laurasiatheria</taxon>
        <taxon>Carnivora</taxon>
        <taxon>Feliformia</taxon>
        <taxon>Felidae</taxon>
        <taxon>Pantherinae</taxon>
        <taxon>Panthera</taxon>
    </lineage>
</organism>
<sequence>MSSLKHTFVVGPSSFQNKDSVPEKVPIINTVVGEKWVLISAGDSVVVGCQHAFFHIGLLLQGLMLADYNSVASHFRFI</sequence>
<dbReference type="Ensembl" id="ENSPTIT00000021815.1">
    <property type="protein sequence ID" value="ENSPTIP00000017587.1"/>
    <property type="gene ID" value="ENSPTIG00000015984.1"/>
</dbReference>
<reference evidence="1" key="2">
    <citation type="submission" date="2025-09" db="UniProtKB">
        <authorList>
            <consortium name="Ensembl"/>
        </authorList>
    </citation>
    <scope>IDENTIFICATION</scope>
</reference>
<protein>
    <submittedName>
        <fullName evidence="1">Uncharacterized protein</fullName>
    </submittedName>
</protein>
<dbReference type="Proteomes" id="UP000675900">
    <property type="component" value="Unassembled WGS sequence"/>
</dbReference>
<dbReference type="GeneTree" id="ENSGT00910000147616"/>
<accession>A0A8C9KCH5</accession>
<dbReference type="AlphaFoldDB" id="A0A8C9KCH5"/>
<evidence type="ECO:0000313" key="2">
    <source>
        <dbReference type="Proteomes" id="UP000675900"/>
    </source>
</evidence>
<proteinExistence type="predicted"/>